<proteinExistence type="predicted"/>
<reference evidence="3" key="1">
    <citation type="journal article" date="2014" name="Nucleic Acids Res.">
        <title>The evolutionary dynamics of variant antigen genes in Babesia reveal a history of genomic innovation underlying host-parasite interaction.</title>
        <authorList>
            <person name="Jackson A.P."/>
            <person name="Otto T.D."/>
            <person name="Darby A."/>
            <person name="Ramaprasad A."/>
            <person name="Xia D."/>
            <person name="Echaide I.E."/>
            <person name="Farber M."/>
            <person name="Gahlot S."/>
            <person name="Gamble J."/>
            <person name="Gupta D."/>
            <person name="Gupta Y."/>
            <person name="Jackson L."/>
            <person name="Malandrin L."/>
            <person name="Malas T.B."/>
            <person name="Moussa E."/>
            <person name="Nair M."/>
            <person name="Reid A.J."/>
            <person name="Sanders M."/>
            <person name="Sharma J."/>
            <person name="Tracey A."/>
            <person name="Quail M.A."/>
            <person name="Weir W."/>
            <person name="Wastling J.M."/>
            <person name="Hall N."/>
            <person name="Willadsen P."/>
            <person name="Lingelbach K."/>
            <person name="Shiels B."/>
            <person name="Tait A."/>
            <person name="Berriman M."/>
            <person name="Allred D.R."/>
            <person name="Pain A."/>
        </authorList>
    </citation>
    <scope>NUCLEOTIDE SEQUENCE [LARGE SCALE GENOMIC DNA]</scope>
    <source>
        <strain evidence="3">Bond</strain>
    </source>
</reference>
<dbReference type="KEGG" id="bbig:BBBOND_0301980"/>
<gene>
    <name evidence="2" type="ORF">BBBOND_0301980</name>
</gene>
<name>A0A061DBQ6_BABBI</name>
<keyword evidence="3" id="KW-1185">Reference proteome</keyword>
<dbReference type="EMBL" id="LK391709">
    <property type="protein sequence ID" value="CDR96294.1"/>
    <property type="molecule type" value="Genomic_DNA"/>
</dbReference>
<organism evidence="2 3">
    <name type="scientific">Babesia bigemina</name>
    <dbReference type="NCBI Taxonomy" id="5866"/>
    <lineage>
        <taxon>Eukaryota</taxon>
        <taxon>Sar</taxon>
        <taxon>Alveolata</taxon>
        <taxon>Apicomplexa</taxon>
        <taxon>Aconoidasida</taxon>
        <taxon>Piroplasmida</taxon>
        <taxon>Babesiidae</taxon>
        <taxon>Babesia</taxon>
    </lineage>
</organism>
<feature type="region of interest" description="Disordered" evidence="1">
    <location>
        <begin position="91"/>
        <end position="113"/>
    </location>
</feature>
<feature type="region of interest" description="Disordered" evidence="1">
    <location>
        <begin position="1669"/>
        <end position="1689"/>
    </location>
</feature>
<evidence type="ECO:0000313" key="2">
    <source>
        <dbReference type="EMBL" id="CDR96294.1"/>
    </source>
</evidence>
<sequence length="2261" mass="251970">MAAGGVTPTEYISQWCHGNYEVMHSCLEQLCRASKSHLPESVEEEGATDSGGFWSRFWRRPNSRDTKSASPPSRRDSINWLSGLVSNDSVTVDGTRGSRPLTSVSDPPEGDVTNDALHKMRCGVISGFRKYPFHRPHLIPRRNSSITEADVRDYVRKKFACVERSLDQIDLFSTLANVDQYLCCEMLYEGICYYGNESQSMSEFAIIDGMLHVQSRCQLKSLTLLLSFVNGGKMLSDATAAADAVFPEGVSILRDLLSRGLIKNICLLLLTAIKESSRYKSMVSGDLSSFIKALYESTIDLVNDLLRFLESYFLRFHPAKDELRCLVALLPNVFDLKALFDSSDYGALLRSVFGGSSDALSPWYPSSDVLLSKCVGVHEFDEMTKNVCNVGNRLSLIVILSLHPQHYRLLAISENGPPLKAYLNKDSDSLDRFKSTSKPFLEDNDLIKVLEFVVFGMYVNDTDRMIKGLDCGVFAHMGSLWVMSTPLNYRDTVVEILDTILNAFLFSNGVLGKRWYDIVDYEIRCKRIAEDRARLPYTGVRDEALYRNPGRSIIELLTLVTKLGAKGNKRYAFEIWRSCAESYRSLIPNVNCHVYTYNSFENDLYNCCDDSNVDKKTVERLIVPSDGFSWWERNSALLDLVTVAAGDGNTYVETYPRLLSCLLEFALYLCTVEDVEGECLSHLVGKFLSTSASREIRFPFLLERLISQIGGMTEGHYSRLPGLIYEKLLARDDQIETAEAALMIASTIPAHPSQQSMGVGSCLRKLYTFPLISGAPEVKIALGTVGLGGRCPFGLIETSIAAFKLVSLCDRIPEGPNPVLKAPVHLDVNIQHSTDDGDRSFLSAIFSILSRSRMDGLELLTASVLSSLCSSHIRDSGTACAALRRLAELVQASKNVAVKGYATKGYVLSVEELRAFVSCVRKLFVYVPRVERFRYEGVDWLHSLVQFSLWILDTHCFRNECVHWSLVSDVFEFLSEVAQGPIETCDNSSRASQYLLEQFLLPASSLCVSLVRAASEAKLLSAISTMCIIFKRDVLLIMSHRAATLMSTHRNGSHCSHCGLPYCRVERQRPHLTNSDMDVDASSASLDWWSNKIRKINSIFSSSSARDIADEKTCKCIQFDMQSMSLLLAHDAVLEAMNTLCLKNENAICPGKSCEFIGCFDPNVSEEIRMKSVFLLLLVVERMGSASLVVPSDVLRELHRYYSLLHPCEERSQYVMYRSMESEDLVLYNKVATMVANFNRMDVSEHWYYCTSQLCDLNRCGLDNLVLLVLKQCALKAAFTKCDKDFALRLLGSANNVIALIRLASGGGDMWRFSDWRRMDALSAVVSFAKIYPHVLELVAHHWSSLADEASRIDFANLPHESYVMQCQRLSNMLQLLILLAERGAVCISSDDMTHYVKLYSRFVKCMSEVTLSMRDELDALLNAITTGKGGIGAKDFVNLWKVASFPSNLCLVFDLQLCTKLLNPQSCEQLHQGTQRYALRVNSSNMVIASSIGLISCLLNFLSYSTKLGIVGLSEKSRTWLELSCVEFNPEDTCELRLALHAALIKQLGSIWLASRSDILGNDCTLSISIVLKLLTFVLTHETSTHLRSKIYACVNLFLMNQHRTNGASITELVVAHLLSPSSDLSGPPTDDRPALLHLLSSDATAILHDIGMSRYYSVLDVSTTNEGVVPSPEDMSPEATDRSNGSIYPMSSGVDAPYAVSGLRRIFVGQDYTYLQAPHLDGMVVSDVAELEANRSSEVLFIAVDSGVRIDYRVEALDLLSLILRALRKFEAGAIEYDLGAVNYGSLGSISTDSVSLLLHNRFLDFKRCKQCLLHSPYCHLCLKLLTGTARVLKAASELQQFSAFWYHVQPTSPSMCLADLFLSCDLLLGFTNCDKLPTELFNPFICILENLLGVPSVKTRNALIQWMNRHSELLGSLIPLNASVPLTDDRVTLASSLLRIYRVCVLWILAEYRRAKFNSEPLNNFSLILADLQCKFPLAMSMPRSVPALLELLTAELSTSSDCYWQCILLGLQSVFPELGAFEADLDFSTQTPIKALAIEKAVTVATVLTRCGSSLLCFINHLNFLDPKSRRKSLGRFALRVATVECAATLLEYILALVLTNCSSASTNLLGSSPSEQAKDIMQSVCLQDEHIAAVRAPEGGSEQPGMLPRLRKAVDLFRIELFLDKIARLCEDNGAQMGETVGPRRKHVLGDQLVEYLAPYDLEHVASFGSIQRHTYTYRSLYALLLTSVCNLAMVLRQYYGCKFSSPLLSRDDVKH</sequence>
<evidence type="ECO:0000313" key="3">
    <source>
        <dbReference type="Proteomes" id="UP000033188"/>
    </source>
</evidence>
<dbReference type="GeneID" id="24564835"/>
<protein>
    <submittedName>
        <fullName evidence="2">Uncharacterized protein</fullName>
    </submittedName>
</protein>
<dbReference type="Proteomes" id="UP000033188">
    <property type="component" value="Chromosome 3"/>
</dbReference>
<dbReference type="OrthoDB" id="360842at2759"/>
<dbReference type="RefSeq" id="XP_012768480.1">
    <property type="nucleotide sequence ID" value="XM_012913026.1"/>
</dbReference>
<accession>A0A061DBQ6</accession>
<dbReference type="VEuPathDB" id="PiroplasmaDB:BBBOND_0301980"/>
<evidence type="ECO:0000256" key="1">
    <source>
        <dbReference type="SAM" id="MobiDB-lite"/>
    </source>
</evidence>
<dbReference type="OMA" id="WCNGNYE"/>